<accession>A0A543B3U6</accession>
<evidence type="ECO:0000313" key="1">
    <source>
        <dbReference type="EMBL" id="TQL79511.1"/>
    </source>
</evidence>
<dbReference type="InParanoid" id="A0A543B3U6"/>
<dbReference type="Proteomes" id="UP000317043">
    <property type="component" value="Unassembled WGS sequence"/>
</dbReference>
<name>A0A543B3U6_9ACTN</name>
<gene>
    <name evidence="1" type="ORF">FB566_5120</name>
</gene>
<comment type="caution">
    <text evidence="1">The sequence shown here is derived from an EMBL/GenBank/DDBJ whole genome shotgun (WGS) entry which is preliminary data.</text>
</comment>
<dbReference type="RefSeq" id="WP_170183466.1">
    <property type="nucleotide sequence ID" value="NZ_VFOW01000001.1"/>
</dbReference>
<proteinExistence type="predicted"/>
<evidence type="ECO:0000313" key="2">
    <source>
        <dbReference type="Proteomes" id="UP000317043"/>
    </source>
</evidence>
<organism evidence="1 2">
    <name type="scientific">Stackebrandtia endophytica</name>
    <dbReference type="NCBI Taxonomy" id="1496996"/>
    <lineage>
        <taxon>Bacteria</taxon>
        <taxon>Bacillati</taxon>
        <taxon>Actinomycetota</taxon>
        <taxon>Actinomycetes</taxon>
        <taxon>Glycomycetales</taxon>
        <taxon>Glycomycetaceae</taxon>
        <taxon>Stackebrandtia</taxon>
    </lineage>
</organism>
<dbReference type="EMBL" id="VFOW01000001">
    <property type="protein sequence ID" value="TQL79511.1"/>
    <property type="molecule type" value="Genomic_DNA"/>
</dbReference>
<reference evidence="1 2" key="1">
    <citation type="submission" date="2019-06" db="EMBL/GenBank/DDBJ databases">
        <title>Sequencing the genomes of 1000 actinobacteria strains.</title>
        <authorList>
            <person name="Klenk H.-P."/>
        </authorList>
    </citation>
    <scope>NUCLEOTIDE SEQUENCE [LARGE SCALE GENOMIC DNA]</scope>
    <source>
        <strain evidence="1 2">DSM 45928</strain>
    </source>
</reference>
<sequence length="45" mass="4986">MVYVDRLVPPDTLWAFSFRIPHPEPLAKSAIALTELESTQASVST</sequence>
<dbReference type="AlphaFoldDB" id="A0A543B3U6"/>
<keyword evidence="2" id="KW-1185">Reference proteome</keyword>
<protein>
    <submittedName>
        <fullName evidence="1">Uncharacterized protein</fullName>
    </submittedName>
</protein>